<evidence type="ECO:0000256" key="6">
    <source>
        <dbReference type="SAM" id="Phobius"/>
    </source>
</evidence>
<evidence type="ECO:0000256" key="2">
    <source>
        <dbReference type="ARBA" id="ARBA00029447"/>
    </source>
</evidence>
<dbReference type="InterPro" id="IPR024478">
    <property type="entry name" value="HlyB_4HB_MCP"/>
</dbReference>
<dbReference type="Proteomes" id="UP000887222">
    <property type="component" value="Unassembled WGS sequence"/>
</dbReference>
<proteinExistence type="inferred from homology"/>
<comment type="caution">
    <text evidence="8">The sequence shown here is derived from an EMBL/GenBank/DDBJ whole genome shotgun (WGS) entry which is preliminary data.</text>
</comment>
<dbReference type="CDD" id="cd19411">
    <property type="entry name" value="MCP2201-like_sensor"/>
    <property type="match status" value="1"/>
</dbReference>
<evidence type="ECO:0000256" key="5">
    <source>
        <dbReference type="SAM" id="MobiDB-lite"/>
    </source>
</evidence>
<dbReference type="Pfam" id="PF00015">
    <property type="entry name" value="MCPsignal"/>
    <property type="match status" value="1"/>
</dbReference>
<evidence type="ECO:0000256" key="3">
    <source>
        <dbReference type="PROSITE-ProRule" id="PRU00284"/>
    </source>
</evidence>
<keyword evidence="1" id="KW-0488">Methylation</keyword>
<feature type="coiled-coil region" evidence="4">
    <location>
        <begin position="450"/>
        <end position="477"/>
    </location>
</feature>
<keyword evidence="3" id="KW-0807">Transducer</keyword>
<organism evidence="8 9">
    <name type="scientific">Noviherbaspirillum aridicola</name>
    <dbReference type="NCBI Taxonomy" id="2849687"/>
    <lineage>
        <taxon>Bacteria</taxon>
        <taxon>Pseudomonadati</taxon>
        <taxon>Pseudomonadota</taxon>
        <taxon>Betaproteobacteria</taxon>
        <taxon>Burkholderiales</taxon>
        <taxon>Oxalobacteraceae</taxon>
        <taxon>Noviherbaspirillum</taxon>
    </lineage>
</organism>
<keyword evidence="6" id="KW-0472">Membrane</keyword>
<dbReference type="SUPFAM" id="SSF58104">
    <property type="entry name" value="Methyl-accepting chemotaxis protein (MCP) signaling domain"/>
    <property type="match status" value="1"/>
</dbReference>
<dbReference type="PANTHER" id="PTHR43531:SF14">
    <property type="entry name" value="METHYL-ACCEPTING CHEMOTAXIS PROTEIN I-RELATED"/>
    <property type="match status" value="1"/>
</dbReference>
<dbReference type="PANTHER" id="PTHR43531">
    <property type="entry name" value="PROTEIN ICFG"/>
    <property type="match status" value="1"/>
</dbReference>
<sequence length="525" mass="55865">MLLIVVGIASWRLQSNIAAMEEMTDVTMAKERLISEWAASTGLNGVRTIFVAETEDAVRREQFQAAIKETSAHISGLQKKLDAFPRDEQEQQQLARIADTRKQYIDARDAVFKEKAVDEAAARRLVQERLEPALREYTAQIRKLSDWQAERIVAMRGRMAEMGRDAQWQIALLGALAVALAVAAAVFITRSIRSELGGEPAQAAGIACRIAEGDLTREIVLDGRDRASLMHAMGAMQQSLTRIVTEVRAATESISTASDEIARGNLDLSSRTEEQASALEETASSMEELTSTVRQNADNARQANQLARTAADVAGTGGEVVSQVVGTMAAIDASSRKIVDIIGVIDGIAFQTNILALNASVEAARAGEQGRGFAVVAGEVRNLAQRAASAAREIKALINDSVQQVDQGSQLVAQAGKTMQEVVTSIARVTDIMAEISAASQEQATGIEHVSQAIAQMDQVTQQNAALVEQAAAASEAMREQAARLAAAVGAFRLAGARAGSAPAMSGAAASRSVQLVQPAVPRLR</sequence>
<protein>
    <recommendedName>
        <fullName evidence="7">Methyl-accepting transducer domain-containing protein</fullName>
    </recommendedName>
</protein>
<dbReference type="InterPro" id="IPR047347">
    <property type="entry name" value="YvaQ-like_sensor"/>
</dbReference>
<dbReference type="InterPro" id="IPR004089">
    <property type="entry name" value="MCPsignal_dom"/>
</dbReference>
<evidence type="ECO:0000313" key="9">
    <source>
        <dbReference type="Proteomes" id="UP000887222"/>
    </source>
</evidence>
<dbReference type="SMART" id="SM00283">
    <property type="entry name" value="MA"/>
    <property type="match status" value="1"/>
</dbReference>
<dbReference type="CDD" id="cd11386">
    <property type="entry name" value="MCP_signal"/>
    <property type="match status" value="1"/>
</dbReference>
<evidence type="ECO:0000313" key="8">
    <source>
        <dbReference type="EMBL" id="GIZ51879.1"/>
    </source>
</evidence>
<keyword evidence="6" id="KW-0812">Transmembrane</keyword>
<feature type="transmembrane region" description="Helical" evidence="6">
    <location>
        <begin position="168"/>
        <end position="188"/>
    </location>
</feature>
<name>A0ABQ4Q438_9BURK</name>
<feature type="region of interest" description="Disordered" evidence="5">
    <location>
        <begin position="265"/>
        <end position="290"/>
    </location>
</feature>
<gene>
    <name evidence="8" type="ORF">NCCP691_18930</name>
</gene>
<dbReference type="EMBL" id="BPMK01000007">
    <property type="protein sequence ID" value="GIZ51879.1"/>
    <property type="molecule type" value="Genomic_DNA"/>
</dbReference>
<comment type="similarity">
    <text evidence="2">Belongs to the methyl-accepting chemotaxis (MCP) protein family.</text>
</comment>
<keyword evidence="9" id="KW-1185">Reference proteome</keyword>
<evidence type="ECO:0000259" key="7">
    <source>
        <dbReference type="PROSITE" id="PS50111"/>
    </source>
</evidence>
<dbReference type="InterPro" id="IPR051310">
    <property type="entry name" value="MCP_chemotaxis"/>
</dbReference>
<dbReference type="InterPro" id="IPR004090">
    <property type="entry name" value="Chemotax_Me-accpt_rcpt"/>
</dbReference>
<accession>A0ABQ4Q438</accession>
<evidence type="ECO:0000256" key="4">
    <source>
        <dbReference type="SAM" id="Coils"/>
    </source>
</evidence>
<feature type="domain" description="Methyl-accepting transducer" evidence="7">
    <location>
        <begin position="250"/>
        <end position="479"/>
    </location>
</feature>
<keyword evidence="4" id="KW-0175">Coiled coil</keyword>
<dbReference type="PROSITE" id="PS50111">
    <property type="entry name" value="CHEMOTAXIS_TRANSDUC_2"/>
    <property type="match status" value="1"/>
</dbReference>
<dbReference type="Pfam" id="PF12729">
    <property type="entry name" value="4HB_MCP_1"/>
    <property type="match status" value="1"/>
</dbReference>
<evidence type="ECO:0000256" key="1">
    <source>
        <dbReference type="ARBA" id="ARBA00022481"/>
    </source>
</evidence>
<dbReference type="Gene3D" id="1.10.287.950">
    <property type="entry name" value="Methyl-accepting chemotaxis protein"/>
    <property type="match status" value="1"/>
</dbReference>
<reference evidence="8 9" key="1">
    <citation type="journal article" date="2022" name="Int. J. Syst. Evol. Microbiol.">
        <title>Noviherbaspirillum aridicola sp. nov., isolated from an arid soil in Pakistan.</title>
        <authorList>
            <person name="Khan I.U."/>
            <person name="Saqib M."/>
            <person name="Amin A."/>
            <person name="Hussain F."/>
            <person name="Li L."/>
            <person name="Liu Y.H."/>
            <person name="Fang B.Z."/>
            <person name="Ahmed I."/>
            <person name="Li W.J."/>
        </authorList>
    </citation>
    <scope>NUCLEOTIDE SEQUENCE [LARGE SCALE GENOMIC DNA]</scope>
    <source>
        <strain evidence="8 9">NCCP-691</strain>
    </source>
</reference>
<keyword evidence="6" id="KW-1133">Transmembrane helix</keyword>
<dbReference type="PRINTS" id="PR00260">
    <property type="entry name" value="CHEMTRNSDUCR"/>
</dbReference>